<dbReference type="InterPro" id="IPR013384">
    <property type="entry name" value="Flagell_FlgL"/>
</dbReference>
<dbReference type="InterPro" id="IPR001492">
    <property type="entry name" value="Flagellin"/>
</dbReference>
<reference evidence="7" key="1">
    <citation type="submission" date="2022-05" db="EMBL/GenBank/DDBJ databases">
        <title>Schlegelella sp. nov., isolated from mangrove soil.</title>
        <authorList>
            <person name="Liu Y."/>
            <person name="Ge X."/>
            <person name="Liu W."/>
        </authorList>
    </citation>
    <scope>NUCLEOTIDE SEQUENCE</scope>
    <source>
        <strain evidence="7">S2-27</strain>
    </source>
</reference>
<accession>A0ABT0YL32</accession>
<dbReference type="PANTHER" id="PTHR42792:SF1">
    <property type="entry name" value="FLAGELLAR HOOK-ASSOCIATED PROTEIN 3"/>
    <property type="match status" value="1"/>
</dbReference>
<organism evidence="7 8">
    <name type="scientific">Caldimonas mangrovi</name>
    <dbReference type="NCBI Taxonomy" id="2944811"/>
    <lineage>
        <taxon>Bacteria</taxon>
        <taxon>Pseudomonadati</taxon>
        <taxon>Pseudomonadota</taxon>
        <taxon>Betaproteobacteria</taxon>
        <taxon>Burkholderiales</taxon>
        <taxon>Sphaerotilaceae</taxon>
        <taxon>Caldimonas</taxon>
    </lineage>
</organism>
<dbReference type="InterPro" id="IPR046358">
    <property type="entry name" value="Flagellin_C"/>
</dbReference>
<proteinExistence type="inferred from homology"/>
<keyword evidence="8" id="KW-1185">Reference proteome</keyword>
<dbReference type="PANTHER" id="PTHR42792">
    <property type="entry name" value="FLAGELLIN"/>
    <property type="match status" value="1"/>
</dbReference>
<sequence>MRIATAQAYENSIANLQKRQQDLSDSQTRLTTGKRVLRASDDPTAAARAERSLASAERAAVSQRSVEASRTAMELTEGALGDAVSAVQSARESIVAAGNASYTDAERRGLADQLQLYRNQLLAIANREDGAGTYLFSGQGSNGAPFVDTAGGVQFRGLDGESSVAAGEVLPITVNGANAWMRAPTGNGVFETQVVTDNGTAWIDVGRVSDPSAIQDRRYDITFNVAGSVTTYSIQRRQLDGTVDGAPVTGPYQAGTAIEIDGMSFTVSGAPANGDEFRTVPSTQSLTVFDALDRAIAELREPFAHSSDVAQTVAHGLRDVDAVLGRLQSVRSAVGDTLNRAESVADRLSATELHAKTERSNAEDLDMVQGISDFQSKQTGYDAVLKTYAQVQRLSLFQYLG</sequence>
<keyword evidence="7" id="KW-0282">Flagellum</keyword>
<dbReference type="SUPFAM" id="SSF64518">
    <property type="entry name" value="Phase 1 flagellin"/>
    <property type="match status" value="1"/>
</dbReference>
<comment type="similarity">
    <text evidence="3">Belongs to the bacterial flagellin family.</text>
</comment>
<dbReference type="Pfam" id="PF00700">
    <property type="entry name" value="Flagellin_C"/>
    <property type="match status" value="1"/>
</dbReference>
<evidence type="ECO:0000313" key="8">
    <source>
        <dbReference type="Proteomes" id="UP001165541"/>
    </source>
</evidence>
<dbReference type="NCBIfam" id="TIGR02550">
    <property type="entry name" value="flagell_flgL"/>
    <property type="match status" value="1"/>
</dbReference>
<evidence type="ECO:0000256" key="1">
    <source>
        <dbReference type="ARBA" id="ARBA00004365"/>
    </source>
</evidence>
<evidence type="ECO:0000313" key="7">
    <source>
        <dbReference type="EMBL" id="MCM5679425.1"/>
    </source>
</evidence>
<evidence type="ECO:0000256" key="4">
    <source>
        <dbReference type="ARBA" id="ARBA00023143"/>
    </source>
</evidence>
<dbReference type="Pfam" id="PF00669">
    <property type="entry name" value="Flagellin_N"/>
    <property type="match status" value="1"/>
</dbReference>
<evidence type="ECO:0000259" key="5">
    <source>
        <dbReference type="Pfam" id="PF00669"/>
    </source>
</evidence>
<dbReference type="RefSeq" id="WP_251777636.1">
    <property type="nucleotide sequence ID" value="NZ_JAMKFE010000004.1"/>
</dbReference>
<evidence type="ECO:0000256" key="2">
    <source>
        <dbReference type="ARBA" id="ARBA00004613"/>
    </source>
</evidence>
<comment type="subcellular location">
    <subcellularLocation>
        <location evidence="1">Bacterial flagellum</location>
    </subcellularLocation>
    <subcellularLocation>
        <location evidence="2">Secreted</location>
    </subcellularLocation>
</comment>
<gene>
    <name evidence="7" type="primary">flgL</name>
    <name evidence="7" type="ORF">M8A51_07760</name>
</gene>
<evidence type="ECO:0000256" key="3">
    <source>
        <dbReference type="ARBA" id="ARBA00005709"/>
    </source>
</evidence>
<protein>
    <submittedName>
        <fullName evidence="7">Flagellar hook-associated protein FlgL</fullName>
    </submittedName>
</protein>
<dbReference type="Gene3D" id="1.20.1330.10">
    <property type="entry name" value="f41 fragment of flagellin, N-terminal domain"/>
    <property type="match status" value="1"/>
</dbReference>
<keyword evidence="7" id="KW-0966">Cell projection</keyword>
<dbReference type="Proteomes" id="UP001165541">
    <property type="component" value="Unassembled WGS sequence"/>
</dbReference>
<keyword evidence="4" id="KW-0975">Bacterial flagellum</keyword>
<dbReference type="InterPro" id="IPR001029">
    <property type="entry name" value="Flagellin_N"/>
</dbReference>
<keyword evidence="7" id="KW-0969">Cilium</keyword>
<evidence type="ECO:0000259" key="6">
    <source>
        <dbReference type="Pfam" id="PF00700"/>
    </source>
</evidence>
<dbReference type="EMBL" id="JAMKFE010000004">
    <property type="protein sequence ID" value="MCM5679425.1"/>
    <property type="molecule type" value="Genomic_DNA"/>
</dbReference>
<feature type="domain" description="Flagellin C-terminal" evidence="6">
    <location>
        <begin position="320"/>
        <end position="400"/>
    </location>
</feature>
<name>A0ABT0YL32_9BURK</name>
<comment type="caution">
    <text evidence="7">The sequence shown here is derived from an EMBL/GenBank/DDBJ whole genome shotgun (WGS) entry which is preliminary data.</text>
</comment>
<feature type="domain" description="Flagellin N-terminal" evidence="5">
    <location>
        <begin position="3"/>
        <end position="139"/>
    </location>
</feature>